<dbReference type="Gene3D" id="3.30.9.10">
    <property type="entry name" value="D-Amino Acid Oxidase, subunit A, domain 2"/>
    <property type="match status" value="1"/>
</dbReference>
<proteinExistence type="predicted"/>
<sequence>MQAYDYIIIGQGIAGTVISHQLREAGMTVLVINQTNANASSRVAAGIINPITGRKMSLTWRAHDLFPYLWDFYSQLEKQLGIKALHLQEIYRPFLEVVEQNDWMGKSAEDNFKPFVNSVNAPAEEGIHAPHDGLALNQAGWLDLNLLLDTYRDALGVHYREAAFREEDLLLTAEGVEYEGVKAKGIIYAQGYAVGESKYWEGLPFRPVKGEVLTIELDRDFERIYNRGVFALPLGNHRYRVGATYDNHNLNYEVTEQARKTLLEKLEGLVKLSPKVVDQRAGIRPATKDRRPFIGQHPDYPQIFLFGGLGTKGVSLAPFFGEQLKNLLLKGTKIEPEVDIYRFF</sequence>
<dbReference type="RefSeq" id="WP_338237485.1">
    <property type="nucleotide sequence ID" value="NZ_BQKE01000001.1"/>
</dbReference>
<name>A0AAN4VY37_9BACT</name>
<gene>
    <name evidence="2" type="primary">fjo30</name>
    <name evidence="2" type="ORF">PEDI_26810</name>
</gene>
<evidence type="ECO:0000313" key="2">
    <source>
        <dbReference type="EMBL" id="GJM62129.1"/>
    </source>
</evidence>
<keyword evidence="3" id="KW-1185">Reference proteome</keyword>
<feature type="domain" description="FAD dependent oxidoreductase" evidence="1">
    <location>
        <begin position="5"/>
        <end position="324"/>
    </location>
</feature>
<dbReference type="Proteomes" id="UP001310022">
    <property type="component" value="Unassembled WGS sequence"/>
</dbReference>
<dbReference type="InterPro" id="IPR006076">
    <property type="entry name" value="FAD-dep_OxRdtase"/>
</dbReference>
<organism evidence="2 3">
    <name type="scientific">Persicobacter diffluens</name>
    <dbReference type="NCBI Taxonomy" id="981"/>
    <lineage>
        <taxon>Bacteria</taxon>
        <taxon>Pseudomonadati</taxon>
        <taxon>Bacteroidota</taxon>
        <taxon>Cytophagia</taxon>
        <taxon>Cytophagales</taxon>
        <taxon>Persicobacteraceae</taxon>
        <taxon>Persicobacter</taxon>
    </lineage>
</organism>
<accession>A0AAN4VY37</accession>
<protein>
    <submittedName>
        <fullName evidence="2">FAD-dependent oxidoreductase</fullName>
    </submittedName>
</protein>
<comment type="caution">
    <text evidence="2">The sequence shown here is derived from an EMBL/GenBank/DDBJ whole genome shotgun (WGS) entry which is preliminary data.</text>
</comment>
<evidence type="ECO:0000313" key="3">
    <source>
        <dbReference type="Proteomes" id="UP001310022"/>
    </source>
</evidence>
<dbReference type="AlphaFoldDB" id="A0AAN4VY37"/>
<dbReference type="Pfam" id="PF01266">
    <property type="entry name" value="DAO"/>
    <property type="match status" value="1"/>
</dbReference>
<dbReference type="SUPFAM" id="SSF54373">
    <property type="entry name" value="FAD-linked reductases, C-terminal domain"/>
    <property type="match status" value="1"/>
</dbReference>
<dbReference type="GO" id="GO:0005737">
    <property type="term" value="C:cytoplasm"/>
    <property type="evidence" value="ECO:0007669"/>
    <property type="project" value="TreeGrafter"/>
</dbReference>
<evidence type="ECO:0000259" key="1">
    <source>
        <dbReference type="Pfam" id="PF01266"/>
    </source>
</evidence>
<dbReference type="InterPro" id="IPR036188">
    <property type="entry name" value="FAD/NAD-bd_sf"/>
</dbReference>
<dbReference type="EMBL" id="BQKE01000001">
    <property type="protein sequence ID" value="GJM62129.1"/>
    <property type="molecule type" value="Genomic_DNA"/>
</dbReference>
<dbReference type="PANTHER" id="PTHR13847">
    <property type="entry name" value="SARCOSINE DEHYDROGENASE-RELATED"/>
    <property type="match status" value="1"/>
</dbReference>
<dbReference type="Gene3D" id="3.50.50.60">
    <property type="entry name" value="FAD/NAD(P)-binding domain"/>
    <property type="match status" value="1"/>
</dbReference>
<dbReference type="SUPFAM" id="SSF51971">
    <property type="entry name" value="Nucleotide-binding domain"/>
    <property type="match status" value="1"/>
</dbReference>
<reference evidence="2 3" key="1">
    <citation type="submission" date="2021-12" db="EMBL/GenBank/DDBJ databases">
        <title>Genome sequencing of bacteria with rrn-lacking chromosome and rrn-plasmid.</title>
        <authorList>
            <person name="Anda M."/>
            <person name="Iwasaki W."/>
        </authorList>
    </citation>
    <scope>NUCLEOTIDE SEQUENCE [LARGE SCALE GENOMIC DNA]</scope>
    <source>
        <strain evidence="2 3">NBRC 15940</strain>
    </source>
</reference>